<evidence type="ECO:0000313" key="4">
    <source>
        <dbReference type="Proteomes" id="UP000078595"/>
    </source>
</evidence>
<dbReference type="OrthoDB" id="74240at2759"/>
<dbReference type="EMBL" id="KI894034">
    <property type="protein sequence ID" value="OBR82877.1"/>
    <property type="molecule type" value="Genomic_DNA"/>
</dbReference>
<sequence length="107" mass="12201">MLATMRKGPSLQHFIVRAELIQAYRSAVRATRPLPDPSTRRETLDFLRADIERLKGEYDLNKLKSNLSHFNRTLKQMLPSIGLNGLSEGERTSRLIGQKRSAKDLLP</sequence>
<dbReference type="EMBL" id="CP144538">
    <property type="protein sequence ID" value="WWC64423.1"/>
    <property type="molecule type" value="Genomic_DNA"/>
</dbReference>
<dbReference type="VEuPathDB" id="FungiDB:I303_06434"/>
<evidence type="ECO:0000313" key="2">
    <source>
        <dbReference type="EMBL" id="OBR82877.1"/>
    </source>
</evidence>
<evidence type="ECO:0008006" key="5">
    <source>
        <dbReference type="Google" id="ProtNLM"/>
    </source>
</evidence>
<dbReference type="InterPro" id="IPR045293">
    <property type="entry name" value="Complex1_LYR_LYRM2"/>
</dbReference>
<name>A0A1A5ZYI6_9TREE</name>
<gene>
    <name evidence="2" type="ORF">I303_06434</name>
    <name evidence="3" type="ORF">I303_107033</name>
</gene>
<proteinExistence type="predicted"/>
<dbReference type="CDD" id="cd20262">
    <property type="entry name" value="Complex1_LYR_LYRM2"/>
    <property type="match status" value="1"/>
</dbReference>
<dbReference type="AlphaFoldDB" id="A0A1A5ZYI6"/>
<dbReference type="Proteomes" id="UP000078595">
    <property type="component" value="Chromosome 9"/>
</dbReference>
<dbReference type="RefSeq" id="XP_018260719.1">
    <property type="nucleotide sequence ID" value="XM_018409716.1"/>
</dbReference>
<reference evidence="3" key="3">
    <citation type="submission" date="2024-02" db="EMBL/GenBank/DDBJ databases">
        <title>Comparative genomics of Cryptococcus and Kwoniella reveals pathogenesis evolution and contrasting modes of karyotype evolution via chromosome fusion or intercentromeric recombination.</title>
        <authorList>
            <person name="Coelho M.A."/>
            <person name="David-Palma M."/>
            <person name="Shea T."/>
            <person name="Bowers K."/>
            <person name="McGinley-Smith S."/>
            <person name="Mohammad A.W."/>
            <person name="Gnirke A."/>
            <person name="Yurkov A.M."/>
            <person name="Nowrousian M."/>
            <person name="Sun S."/>
            <person name="Cuomo C.A."/>
            <person name="Heitman J."/>
        </authorList>
    </citation>
    <scope>NUCLEOTIDE SEQUENCE</scope>
    <source>
        <strain evidence="3">CBS 10117</strain>
    </source>
</reference>
<feature type="region of interest" description="Disordered" evidence="1">
    <location>
        <begin position="83"/>
        <end position="107"/>
    </location>
</feature>
<accession>A0A1A5ZYI6</accession>
<dbReference type="KEGG" id="kdj:28970133"/>
<protein>
    <recommendedName>
        <fullName evidence="5">Complex 1 LYR protein</fullName>
    </recommendedName>
</protein>
<organism evidence="2">
    <name type="scientific">Kwoniella dejecticola CBS 10117</name>
    <dbReference type="NCBI Taxonomy" id="1296121"/>
    <lineage>
        <taxon>Eukaryota</taxon>
        <taxon>Fungi</taxon>
        <taxon>Dikarya</taxon>
        <taxon>Basidiomycota</taxon>
        <taxon>Agaricomycotina</taxon>
        <taxon>Tremellomycetes</taxon>
        <taxon>Tremellales</taxon>
        <taxon>Cryptococcaceae</taxon>
        <taxon>Kwoniella</taxon>
    </lineage>
</organism>
<keyword evidence="4" id="KW-1185">Reference proteome</keyword>
<dbReference type="STRING" id="1296121.A0A1A5ZYI6"/>
<reference evidence="3" key="2">
    <citation type="submission" date="2013-07" db="EMBL/GenBank/DDBJ databases">
        <authorList>
            <consortium name="The Broad Institute Genome Sequencing Platform"/>
            <person name="Cuomo C."/>
            <person name="Litvintseva A."/>
            <person name="Chen Y."/>
            <person name="Heitman J."/>
            <person name="Sun S."/>
            <person name="Springer D."/>
            <person name="Dromer F."/>
            <person name="Young S.K."/>
            <person name="Zeng Q."/>
            <person name="Gargeya S."/>
            <person name="Fitzgerald M."/>
            <person name="Abouelleil A."/>
            <person name="Alvarado L."/>
            <person name="Berlin A.M."/>
            <person name="Chapman S.B."/>
            <person name="Dewar J."/>
            <person name="Goldberg J."/>
            <person name="Griggs A."/>
            <person name="Gujja S."/>
            <person name="Hansen M."/>
            <person name="Howarth C."/>
            <person name="Imamovic A."/>
            <person name="Larimer J."/>
            <person name="McCowan C."/>
            <person name="Murphy C."/>
            <person name="Pearson M."/>
            <person name="Priest M."/>
            <person name="Roberts A."/>
            <person name="Saif S."/>
            <person name="Shea T."/>
            <person name="Sykes S."/>
            <person name="Wortman J."/>
            <person name="Nusbaum C."/>
            <person name="Birren B."/>
        </authorList>
    </citation>
    <scope>NUCLEOTIDE SEQUENCE</scope>
    <source>
        <strain evidence="3">CBS 10117</strain>
    </source>
</reference>
<reference evidence="2" key="1">
    <citation type="submission" date="2013-07" db="EMBL/GenBank/DDBJ databases">
        <title>The Genome Sequence of Cryptococcus dejecticola CBS10117.</title>
        <authorList>
            <consortium name="The Broad Institute Genome Sequencing Platform"/>
            <person name="Cuomo C."/>
            <person name="Litvintseva A."/>
            <person name="Chen Y."/>
            <person name="Heitman J."/>
            <person name="Sun S."/>
            <person name="Springer D."/>
            <person name="Dromer F."/>
            <person name="Young S.K."/>
            <person name="Zeng Q."/>
            <person name="Gargeya S."/>
            <person name="Fitzgerald M."/>
            <person name="Abouelleil A."/>
            <person name="Alvarado L."/>
            <person name="Berlin A.M."/>
            <person name="Chapman S.B."/>
            <person name="Dewar J."/>
            <person name="Goldberg J."/>
            <person name="Griggs A."/>
            <person name="Gujja S."/>
            <person name="Hansen M."/>
            <person name="Howarth C."/>
            <person name="Imamovic A."/>
            <person name="Larimer J."/>
            <person name="McCowan C."/>
            <person name="Murphy C."/>
            <person name="Pearson M."/>
            <person name="Priest M."/>
            <person name="Roberts A."/>
            <person name="Saif S."/>
            <person name="Shea T."/>
            <person name="Sykes S."/>
            <person name="Wortman J."/>
            <person name="Nusbaum C."/>
            <person name="Birren B."/>
        </authorList>
    </citation>
    <scope>NUCLEOTIDE SEQUENCE [LARGE SCALE GENOMIC DNA]</scope>
    <source>
        <strain evidence="2">CBS 10117</strain>
    </source>
</reference>
<dbReference type="GeneID" id="28970133"/>
<evidence type="ECO:0000313" key="3">
    <source>
        <dbReference type="EMBL" id="WWC64423.1"/>
    </source>
</evidence>
<evidence type="ECO:0000256" key="1">
    <source>
        <dbReference type="SAM" id="MobiDB-lite"/>
    </source>
</evidence>